<feature type="domain" description="Periplasmic binding protein" evidence="4">
    <location>
        <begin position="49"/>
        <end position="288"/>
    </location>
</feature>
<name>A0A4U7JKJ3_9FIRM</name>
<organism evidence="5 6">
    <name type="scientific">Ruminiclostridium herbifermentans</name>
    <dbReference type="NCBI Taxonomy" id="2488810"/>
    <lineage>
        <taxon>Bacteria</taxon>
        <taxon>Bacillati</taxon>
        <taxon>Bacillota</taxon>
        <taxon>Clostridia</taxon>
        <taxon>Eubacteriales</taxon>
        <taxon>Oscillospiraceae</taxon>
        <taxon>Ruminiclostridium</taxon>
    </lineage>
</organism>
<gene>
    <name evidence="5" type="ORF">EHE19_000290</name>
</gene>
<dbReference type="AlphaFoldDB" id="A0A4U7JKJ3"/>
<dbReference type="InterPro" id="IPR028082">
    <property type="entry name" value="Peripla_BP_I"/>
</dbReference>
<evidence type="ECO:0000256" key="2">
    <source>
        <dbReference type="ARBA" id="ARBA00007639"/>
    </source>
</evidence>
<dbReference type="Pfam" id="PF13407">
    <property type="entry name" value="Peripla_BP_4"/>
    <property type="match status" value="1"/>
</dbReference>
<dbReference type="PROSITE" id="PS51257">
    <property type="entry name" value="PROKAR_LIPOPROTEIN"/>
    <property type="match status" value="1"/>
</dbReference>
<protein>
    <submittedName>
        <fullName evidence="5">ABC transporter substrate-binding protein</fullName>
    </submittedName>
</protein>
<evidence type="ECO:0000256" key="3">
    <source>
        <dbReference type="ARBA" id="ARBA00022729"/>
    </source>
</evidence>
<dbReference type="InterPro" id="IPR025997">
    <property type="entry name" value="SBP_2_dom"/>
</dbReference>
<evidence type="ECO:0000256" key="1">
    <source>
        <dbReference type="ARBA" id="ARBA00004196"/>
    </source>
</evidence>
<comment type="subcellular location">
    <subcellularLocation>
        <location evidence="1">Cell envelope</location>
    </subcellularLocation>
</comment>
<reference evidence="5 6" key="1">
    <citation type="submission" date="2020-09" db="EMBL/GenBank/DDBJ databases">
        <title>Characterization and genome sequencing of Ruminiclostridium sp. nov. MA18.</title>
        <authorList>
            <person name="Rettenmaier R."/>
            <person name="Kowollik M.-L."/>
            <person name="Liebl W."/>
            <person name="Zverlov V."/>
        </authorList>
    </citation>
    <scope>NUCLEOTIDE SEQUENCE [LARGE SCALE GENOMIC DNA]</scope>
    <source>
        <strain evidence="5 6">MA18</strain>
    </source>
</reference>
<dbReference type="OrthoDB" id="9814427at2"/>
<dbReference type="GO" id="GO:0030246">
    <property type="term" value="F:carbohydrate binding"/>
    <property type="evidence" value="ECO:0007669"/>
    <property type="project" value="UniProtKB-ARBA"/>
</dbReference>
<sequence>MSKNVRIVFWIFFIGLITLASCSLRPSKNFQSNETVKAEHMDSDLIIVGFSQLGSESDWRTANTKSIQNAFSKKNGFSLIFSNGRQRQENQIKAIRSFIFQEVDYIVIAPVTETGWDTVLQEAKQAGIPVIIVDRMIETEDDSLYVAWVGTDKYAEGSRAGQWLEQHLKGKNNDTINIVVLEGTPNSTAQIGRSKGFEDIAKKHKNWNILARENGDFTKAKGKEVMEKLLQKYDDIDVLVSQNDDMTFGAIEAIREMGLTCGVNGDITIISFDAVSEAFDKMEEGLINVDIECNPLQGPMIAQIIGRLERGEKVEKISYVTGKVFEAERASRDRIGRSY</sequence>
<accession>A0A4U7JKJ3</accession>
<evidence type="ECO:0000313" key="5">
    <source>
        <dbReference type="EMBL" id="QNU67033.1"/>
    </source>
</evidence>
<dbReference type="CDD" id="cd06309">
    <property type="entry name" value="PBP1_galactofuranose_YtfQ-like"/>
    <property type="match status" value="1"/>
</dbReference>
<dbReference type="SUPFAM" id="SSF53822">
    <property type="entry name" value="Periplasmic binding protein-like I"/>
    <property type="match status" value="1"/>
</dbReference>
<evidence type="ECO:0000259" key="4">
    <source>
        <dbReference type="Pfam" id="PF13407"/>
    </source>
</evidence>
<keyword evidence="3" id="KW-0732">Signal</keyword>
<dbReference type="PANTHER" id="PTHR46847:SF3">
    <property type="entry name" value="GALACTOFURANOSE-BINDING PROTEIN YTFQ"/>
    <property type="match status" value="1"/>
</dbReference>
<dbReference type="RefSeq" id="WP_137697100.1">
    <property type="nucleotide sequence ID" value="NZ_CP061336.1"/>
</dbReference>
<dbReference type="KEGG" id="rher:EHE19_000290"/>
<keyword evidence="6" id="KW-1185">Reference proteome</keyword>
<dbReference type="Proteomes" id="UP000306409">
    <property type="component" value="Chromosome"/>
</dbReference>
<dbReference type="PANTHER" id="PTHR46847">
    <property type="entry name" value="D-ALLOSE-BINDING PERIPLASMIC PROTEIN-RELATED"/>
    <property type="match status" value="1"/>
</dbReference>
<evidence type="ECO:0000313" key="6">
    <source>
        <dbReference type="Proteomes" id="UP000306409"/>
    </source>
</evidence>
<dbReference type="EMBL" id="CP061336">
    <property type="protein sequence ID" value="QNU67033.1"/>
    <property type="molecule type" value="Genomic_DNA"/>
</dbReference>
<dbReference type="Gene3D" id="3.40.50.2300">
    <property type="match status" value="2"/>
</dbReference>
<proteinExistence type="inferred from homology"/>
<comment type="similarity">
    <text evidence="2">Belongs to the bacterial solute-binding protein 2 family.</text>
</comment>
<dbReference type="GO" id="GO:0030313">
    <property type="term" value="C:cell envelope"/>
    <property type="evidence" value="ECO:0007669"/>
    <property type="project" value="UniProtKB-SubCell"/>
</dbReference>